<accession>A0ABS5CJE7</accession>
<dbReference type="SUPFAM" id="SSF54909">
    <property type="entry name" value="Dimeric alpha+beta barrel"/>
    <property type="match status" value="1"/>
</dbReference>
<evidence type="ECO:0000313" key="2">
    <source>
        <dbReference type="Proteomes" id="UP000673394"/>
    </source>
</evidence>
<gene>
    <name evidence="1" type="ORF">I8J30_25090</name>
</gene>
<organism evidence="1 2">
    <name type="scientific">Paenibacillus lignilyticus</name>
    <dbReference type="NCBI Taxonomy" id="1172615"/>
    <lineage>
        <taxon>Bacteria</taxon>
        <taxon>Bacillati</taxon>
        <taxon>Bacillota</taxon>
        <taxon>Bacilli</taxon>
        <taxon>Bacillales</taxon>
        <taxon>Paenibacillaceae</taxon>
        <taxon>Paenibacillus</taxon>
    </lineage>
</organism>
<dbReference type="Gene3D" id="3.30.70.100">
    <property type="match status" value="1"/>
</dbReference>
<evidence type="ECO:0000313" key="1">
    <source>
        <dbReference type="EMBL" id="MBP3965984.1"/>
    </source>
</evidence>
<proteinExistence type="predicted"/>
<dbReference type="GO" id="GO:0004497">
    <property type="term" value="F:monooxygenase activity"/>
    <property type="evidence" value="ECO:0007669"/>
    <property type="project" value="UniProtKB-KW"/>
</dbReference>
<keyword evidence="1" id="KW-0503">Monooxygenase</keyword>
<keyword evidence="1" id="KW-0560">Oxidoreductase</keyword>
<dbReference type="EMBL" id="JAGKSP010000014">
    <property type="protein sequence ID" value="MBP3965984.1"/>
    <property type="molecule type" value="Genomic_DNA"/>
</dbReference>
<sequence>MFVHMSIHHPKPGKSEDLIASMHRFGSALEGAAGLREVHTLKDSRTGKLIGLAIWESEEAFRAGVSAARSAVENDPFEDWEDASEGFWLSKV</sequence>
<protein>
    <submittedName>
        <fullName evidence="1">Antibiotic biosynthesis monooxygenase</fullName>
    </submittedName>
</protein>
<name>A0ABS5CJE7_9BACL</name>
<dbReference type="InterPro" id="IPR011008">
    <property type="entry name" value="Dimeric_a/b-barrel"/>
</dbReference>
<comment type="caution">
    <text evidence="1">The sequence shown here is derived from an EMBL/GenBank/DDBJ whole genome shotgun (WGS) entry which is preliminary data.</text>
</comment>
<dbReference type="Proteomes" id="UP000673394">
    <property type="component" value="Unassembled WGS sequence"/>
</dbReference>
<keyword evidence="2" id="KW-1185">Reference proteome</keyword>
<reference evidence="1 2" key="1">
    <citation type="submission" date="2021-04" db="EMBL/GenBank/DDBJ databases">
        <title>Paenibacillus sp. DLE-14 whole genome sequence.</title>
        <authorList>
            <person name="Ham Y.J."/>
        </authorList>
    </citation>
    <scope>NUCLEOTIDE SEQUENCE [LARGE SCALE GENOMIC DNA]</scope>
    <source>
        <strain evidence="1 2">DLE-14</strain>
    </source>
</reference>
<dbReference type="RefSeq" id="WP_210662791.1">
    <property type="nucleotide sequence ID" value="NZ_JAGKSP010000014.1"/>
</dbReference>